<evidence type="ECO:0000256" key="1">
    <source>
        <dbReference type="SAM" id="MobiDB-lite"/>
    </source>
</evidence>
<organism evidence="2 3">
    <name type="scientific">Gymnopus androsaceus JB14</name>
    <dbReference type="NCBI Taxonomy" id="1447944"/>
    <lineage>
        <taxon>Eukaryota</taxon>
        <taxon>Fungi</taxon>
        <taxon>Dikarya</taxon>
        <taxon>Basidiomycota</taxon>
        <taxon>Agaricomycotina</taxon>
        <taxon>Agaricomycetes</taxon>
        <taxon>Agaricomycetidae</taxon>
        <taxon>Agaricales</taxon>
        <taxon>Marasmiineae</taxon>
        <taxon>Omphalotaceae</taxon>
        <taxon>Gymnopus</taxon>
    </lineage>
</organism>
<dbReference type="EMBL" id="ML769390">
    <property type="protein sequence ID" value="KAE9408771.1"/>
    <property type="molecule type" value="Genomic_DNA"/>
</dbReference>
<evidence type="ECO:0000313" key="2">
    <source>
        <dbReference type="EMBL" id="KAE9408771.1"/>
    </source>
</evidence>
<gene>
    <name evidence="2" type="ORF">BT96DRAFT_985628</name>
</gene>
<protein>
    <submittedName>
        <fullName evidence="2">Uncharacterized protein</fullName>
    </submittedName>
</protein>
<dbReference type="AlphaFoldDB" id="A0A6A4IDV9"/>
<feature type="compositionally biased region" description="Polar residues" evidence="1">
    <location>
        <begin position="235"/>
        <end position="244"/>
    </location>
</feature>
<proteinExistence type="predicted"/>
<sequence length="244" mass="27508">MVGKWASSLSRYINIPELQKGGPALWPDKMGILTLEPLTANAKLHTLRHVRPRSDWAVFDGTLSTARMTQSSASTTDSHAYAAVVVRSTNIALKTNNYCLPYIWVSKLWHASCYVVYQSSADILAYPLQYKNQDYFDLTDQHAKAHFQLRLLNIVDSRMRSLSEAQAKTVLNVCTQFRLGVGDLVSEDLSDDEDSEDDLPEAKRWRQMAPSSVQDLSDDEDSEDDLPEAKRWRQTAPSSVHSKS</sequence>
<accession>A0A6A4IDV9</accession>
<feature type="region of interest" description="Disordered" evidence="1">
    <location>
        <begin position="188"/>
        <end position="244"/>
    </location>
</feature>
<name>A0A6A4IDV9_9AGAR</name>
<evidence type="ECO:0000313" key="3">
    <source>
        <dbReference type="Proteomes" id="UP000799118"/>
    </source>
</evidence>
<feature type="compositionally biased region" description="Acidic residues" evidence="1">
    <location>
        <begin position="216"/>
        <end position="226"/>
    </location>
</feature>
<feature type="compositionally biased region" description="Acidic residues" evidence="1">
    <location>
        <begin position="188"/>
        <end position="199"/>
    </location>
</feature>
<keyword evidence="3" id="KW-1185">Reference proteome</keyword>
<dbReference type="Proteomes" id="UP000799118">
    <property type="component" value="Unassembled WGS sequence"/>
</dbReference>
<reference evidence="2" key="1">
    <citation type="journal article" date="2019" name="Environ. Microbiol.">
        <title>Fungal ecological strategies reflected in gene transcription - a case study of two litter decomposers.</title>
        <authorList>
            <person name="Barbi F."/>
            <person name="Kohler A."/>
            <person name="Barry K."/>
            <person name="Baskaran P."/>
            <person name="Daum C."/>
            <person name="Fauchery L."/>
            <person name="Ihrmark K."/>
            <person name="Kuo A."/>
            <person name="LaButti K."/>
            <person name="Lipzen A."/>
            <person name="Morin E."/>
            <person name="Grigoriev I.V."/>
            <person name="Henrissat B."/>
            <person name="Lindahl B."/>
            <person name="Martin F."/>
        </authorList>
    </citation>
    <scope>NUCLEOTIDE SEQUENCE</scope>
    <source>
        <strain evidence="2">JB14</strain>
    </source>
</reference>